<dbReference type="InterPro" id="IPR049450">
    <property type="entry name" value="ACOT8-like_C"/>
</dbReference>
<dbReference type="AlphaFoldDB" id="A0A1M6B7E7"/>
<feature type="domain" description="Acyl-CoA thioesterase-like C-terminal" evidence="2">
    <location>
        <begin position="136"/>
        <end position="269"/>
    </location>
</feature>
<dbReference type="Gene3D" id="2.40.160.210">
    <property type="entry name" value="Acyl-CoA thioesterase, double hotdog domain"/>
    <property type="match status" value="1"/>
</dbReference>
<dbReference type="InterPro" id="IPR042171">
    <property type="entry name" value="Acyl-CoA_hotdog"/>
</dbReference>
<organism evidence="3 4">
    <name type="scientific">Nocardiopsis flavescens</name>
    <dbReference type="NCBI Taxonomy" id="758803"/>
    <lineage>
        <taxon>Bacteria</taxon>
        <taxon>Bacillati</taxon>
        <taxon>Actinomycetota</taxon>
        <taxon>Actinomycetes</taxon>
        <taxon>Streptosporangiales</taxon>
        <taxon>Nocardiopsidaceae</taxon>
        <taxon>Nocardiopsis</taxon>
    </lineage>
</organism>
<evidence type="ECO:0000259" key="2">
    <source>
        <dbReference type="Pfam" id="PF20789"/>
    </source>
</evidence>
<gene>
    <name evidence="3" type="ORF">SAMN05421803_101245</name>
</gene>
<dbReference type="STRING" id="758803.SAMN05421803_101245"/>
<evidence type="ECO:0000259" key="1">
    <source>
        <dbReference type="Pfam" id="PF13622"/>
    </source>
</evidence>
<dbReference type="PANTHER" id="PTHR38110:SF1">
    <property type="entry name" value="THIOESTERASE DOMAIN-CONTAINING PROTEIN"/>
    <property type="match status" value="1"/>
</dbReference>
<protein>
    <submittedName>
        <fullName evidence="3">Acyl-CoA thioesterase</fullName>
    </submittedName>
</protein>
<accession>A0A1M6B7E7</accession>
<dbReference type="RefSeq" id="WP_073374018.1">
    <property type="nucleotide sequence ID" value="NZ_FQZK01000001.1"/>
</dbReference>
<proteinExistence type="predicted"/>
<sequence length="271" mass="29345">MSPDPTTERYRFDRDTRVEKLADGEFAAALTDAWTTFTSHPNGGYVLGTALNALRQGLGQPDPLAVSAFFLRPAAPGPVTARTEVVREGRRTATGQVVLEQNGKEVLRATATYGDLAPDPAARVLTLDTPPDLPAPEDCPVPAEFASGPQGLSIADSVEYRYPARPGWLDGKKDGSPRAEFWMRFADGREPDVHALPSMVDFAPPAVLEIGEFTTITVELTVHVRARPAPGWLACRVFTKHVAGGLHEEDMEIWDSAGTLVAQCRQLAMLL</sequence>
<dbReference type="InterPro" id="IPR052389">
    <property type="entry name" value="Sec_Metab_Biosynth-Assoc"/>
</dbReference>
<dbReference type="Pfam" id="PF13622">
    <property type="entry name" value="4HBT_3"/>
    <property type="match status" value="1"/>
</dbReference>
<reference evidence="3 4" key="1">
    <citation type="submission" date="2016-11" db="EMBL/GenBank/DDBJ databases">
        <authorList>
            <person name="Jaros S."/>
            <person name="Januszkiewicz K."/>
            <person name="Wedrychowicz H."/>
        </authorList>
    </citation>
    <scope>NUCLEOTIDE SEQUENCE [LARGE SCALE GENOMIC DNA]</scope>
    <source>
        <strain evidence="3 4">CGMCC 4.5723</strain>
    </source>
</reference>
<dbReference type="InterPro" id="IPR049449">
    <property type="entry name" value="TesB_ACOT8-like_N"/>
</dbReference>
<dbReference type="InterPro" id="IPR029069">
    <property type="entry name" value="HotDog_dom_sf"/>
</dbReference>
<dbReference type="OrthoDB" id="5418286at2"/>
<keyword evidence="4" id="KW-1185">Reference proteome</keyword>
<dbReference type="Pfam" id="PF20789">
    <property type="entry name" value="4HBT_3C"/>
    <property type="match status" value="1"/>
</dbReference>
<evidence type="ECO:0000313" key="4">
    <source>
        <dbReference type="Proteomes" id="UP000184452"/>
    </source>
</evidence>
<name>A0A1M6B7E7_9ACTN</name>
<feature type="domain" description="Acyl-CoA thioesterase-like N-terminal HotDog" evidence="1">
    <location>
        <begin position="32"/>
        <end position="114"/>
    </location>
</feature>
<evidence type="ECO:0000313" key="3">
    <source>
        <dbReference type="EMBL" id="SHI44661.1"/>
    </source>
</evidence>
<dbReference type="PANTHER" id="PTHR38110">
    <property type="entry name" value="CHROMOSOME 23, WHOLE GENOME SHOTGUN SEQUENCE"/>
    <property type="match status" value="1"/>
</dbReference>
<dbReference type="EMBL" id="FQZK01000001">
    <property type="protein sequence ID" value="SHI44661.1"/>
    <property type="molecule type" value="Genomic_DNA"/>
</dbReference>
<dbReference type="SUPFAM" id="SSF54637">
    <property type="entry name" value="Thioesterase/thiol ester dehydrase-isomerase"/>
    <property type="match status" value="2"/>
</dbReference>
<dbReference type="Proteomes" id="UP000184452">
    <property type="component" value="Unassembled WGS sequence"/>
</dbReference>